<accession>A0A8T9C440</accession>
<dbReference type="EMBL" id="QGMK01001258">
    <property type="protein sequence ID" value="TVY71355.1"/>
    <property type="molecule type" value="Genomic_DNA"/>
</dbReference>
<evidence type="ECO:0000256" key="1">
    <source>
        <dbReference type="SAM" id="MobiDB-lite"/>
    </source>
</evidence>
<evidence type="ECO:0000256" key="2">
    <source>
        <dbReference type="SAM" id="SignalP"/>
    </source>
</evidence>
<evidence type="ECO:0000313" key="4">
    <source>
        <dbReference type="Proteomes" id="UP000469558"/>
    </source>
</evidence>
<name>A0A8T9C440_9HELO</name>
<reference evidence="3 4" key="1">
    <citation type="submission" date="2018-05" db="EMBL/GenBank/DDBJ databases">
        <title>Genome sequencing and assembly of the regulated plant pathogen Lachnellula willkommii and related sister species for the development of diagnostic species identification markers.</title>
        <authorList>
            <person name="Giroux E."/>
            <person name="Bilodeau G."/>
        </authorList>
    </citation>
    <scope>NUCLEOTIDE SEQUENCE [LARGE SCALE GENOMIC DNA]</scope>
    <source>
        <strain evidence="3 4">CBS 268.59</strain>
    </source>
</reference>
<keyword evidence="2" id="KW-0732">Signal</keyword>
<dbReference type="OrthoDB" id="47488at2759"/>
<protein>
    <submittedName>
        <fullName evidence="3">Uncharacterized protein</fullName>
    </submittedName>
</protein>
<dbReference type="AlphaFoldDB" id="A0A8T9C440"/>
<evidence type="ECO:0000313" key="3">
    <source>
        <dbReference type="EMBL" id="TVY71355.1"/>
    </source>
</evidence>
<dbReference type="PANTHER" id="PTHR42834">
    <property type="entry name" value="ENDONUCLEASE/EXONUCLEASE/PHOSPHATASE FAMILY PROTEIN (AFU_ORTHOLOGUE AFUA_3G09210)"/>
    <property type="match status" value="1"/>
</dbReference>
<keyword evidence="4" id="KW-1185">Reference proteome</keyword>
<gene>
    <name evidence="3" type="ORF">LSUE1_G004342</name>
</gene>
<feature type="non-terminal residue" evidence="3">
    <location>
        <position position="1"/>
    </location>
</feature>
<feature type="signal peptide" evidence="2">
    <location>
        <begin position="1"/>
        <end position="19"/>
    </location>
</feature>
<feature type="chain" id="PRO_5035863948" evidence="2">
    <location>
        <begin position="20"/>
        <end position="368"/>
    </location>
</feature>
<feature type="compositionally biased region" description="Low complexity" evidence="1">
    <location>
        <begin position="338"/>
        <end position="351"/>
    </location>
</feature>
<feature type="region of interest" description="Disordered" evidence="1">
    <location>
        <begin position="322"/>
        <end position="368"/>
    </location>
</feature>
<feature type="compositionally biased region" description="Polar residues" evidence="1">
    <location>
        <begin position="358"/>
        <end position="368"/>
    </location>
</feature>
<dbReference type="Proteomes" id="UP000469558">
    <property type="component" value="Unassembled WGS sequence"/>
</dbReference>
<comment type="caution">
    <text evidence="3">The sequence shown here is derived from an EMBL/GenBank/DDBJ whole genome shotgun (WGS) entry which is preliminary data.</text>
</comment>
<feature type="non-terminal residue" evidence="3">
    <location>
        <position position="368"/>
    </location>
</feature>
<proteinExistence type="predicted"/>
<organism evidence="3 4">
    <name type="scientific">Lachnellula suecica</name>
    <dbReference type="NCBI Taxonomy" id="602035"/>
    <lineage>
        <taxon>Eukaryota</taxon>
        <taxon>Fungi</taxon>
        <taxon>Dikarya</taxon>
        <taxon>Ascomycota</taxon>
        <taxon>Pezizomycotina</taxon>
        <taxon>Leotiomycetes</taxon>
        <taxon>Helotiales</taxon>
        <taxon>Lachnaceae</taxon>
        <taxon>Lachnellula</taxon>
    </lineage>
</organism>
<sequence length="368" mass="39908">LFLFAGFVAASFQFPSASALIISNINGHRYLSSYAGQAVIPIKGIVIAKGLVVFGFAPRPWISIYRSSNSIYVCGSSAGMILTVGDTIILDATVFECPSSSEYLYLTELISPTNIKVISSGNKVTPIIIGEWLLKYPPTDLWPLIYGLDFWESMCGELVTARKPTAVANPGFYGRYMGSRVSGRNERLDGSNNPKGAKLAILGKSSREWLLRLSDYYRILPLTALNVTSSAQPVLPPPTTLVSSGDCKKLSVRSYNVEKLWPKPAHLSNISAHIVDYFMLLQKIQDNGATSDKVVNDNLTLSTLVEAIRVKSNRTYAFTDINPEDGLDGRQPGGNIRSLTSTTPSSSASATRAWDPAQTPTPCSPAQS</sequence>
<dbReference type="PANTHER" id="PTHR42834:SF1">
    <property type="entry name" value="ENDONUCLEASE_EXONUCLEASE_PHOSPHATASE FAMILY PROTEIN (AFU_ORTHOLOGUE AFUA_3G09210)"/>
    <property type="match status" value="1"/>
</dbReference>